<proteinExistence type="predicted"/>
<accession>A0ABT8RDW9</accession>
<name>A0ABT8RDW9_9BACT</name>
<comment type="caution">
    <text evidence="1">The sequence shown here is derived from an EMBL/GenBank/DDBJ whole genome shotgun (WGS) entry which is preliminary data.</text>
</comment>
<evidence type="ECO:0008006" key="3">
    <source>
        <dbReference type="Google" id="ProtNLM"/>
    </source>
</evidence>
<sequence length="69" mass="8001">MTKQITLARLSDQIVILERKIADTQYFIETASCLETKTIYQNTEAELIEELAALYQLQEQLKQNLKPVD</sequence>
<keyword evidence="2" id="KW-1185">Reference proteome</keyword>
<dbReference type="Proteomes" id="UP001168528">
    <property type="component" value="Unassembled WGS sequence"/>
</dbReference>
<organism evidence="1 2">
    <name type="scientific">Rhodocytophaga aerolata</name>
    <dbReference type="NCBI Taxonomy" id="455078"/>
    <lineage>
        <taxon>Bacteria</taxon>
        <taxon>Pseudomonadati</taxon>
        <taxon>Bacteroidota</taxon>
        <taxon>Cytophagia</taxon>
        <taxon>Cytophagales</taxon>
        <taxon>Rhodocytophagaceae</taxon>
        <taxon>Rhodocytophaga</taxon>
    </lineage>
</organism>
<protein>
    <recommendedName>
        <fullName evidence="3">Aspartyl-phosphate phosphatase Spo0E family protein</fullName>
    </recommendedName>
</protein>
<evidence type="ECO:0000313" key="1">
    <source>
        <dbReference type="EMBL" id="MDO1448932.1"/>
    </source>
</evidence>
<gene>
    <name evidence="1" type="ORF">Q0590_21825</name>
</gene>
<dbReference type="EMBL" id="JAUKPO010000015">
    <property type="protein sequence ID" value="MDO1448932.1"/>
    <property type="molecule type" value="Genomic_DNA"/>
</dbReference>
<evidence type="ECO:0000313" key="2">
    <source>
        <dbReference type="Proteomes" id="UP001168528"/>
    </source>
</evidence>
<dbReference type="RefSeq" id="WP_302039734.1">
    <property type="nucleotide sequence ID" value="NZ_JAUKPO010000015.1"/>
</dbReference>
<reference evidence="1" key="1">
    <citation type="submission" date="2023-07" db="EMBL/GenBank/DDBJ databases">
        <title>The genome sequence of Rhodocytophaga aerolata KACC 12507.</title>
        <authorList>
            <person name="Zhang X."/>
        </authorList>
    </citation>
    <scope>NUCLEOTIDE SEQUENCE</scope>
    <source>
        <strain evidence="1">KACC 12507</strain>
    </source>
</reference>